<dbReference type="RefSeq" id="WP_203716001.1">
    <property type="nucleotide sequence ID" value="NZ_BONE01000039.1"/>
</dbReference>
<keyword evidence="5" id="KW-1185">Reference proteome</keyword>
<gene>
    <name evidence="4" type="ORF">Asi02nite_46380</name>
</gene>
<evidence type="ECO:0000256" key="1">
    <source>
        <dbReference type="SAM" id="MobiDB-lite"/>
    </source>
</evidence>
<organism evidence="4 5">
    <name type="scientific">Asanoa siamensis</name>
    <dbReference type="NCBI Taxonomy" id="926357"/>
    <lineage>
        <taxon>Bacteria</taxon>
        <taxon>Bacillati</taxon>
        <taxon>Actinomycetota</taxon>
        <taxon>Actinomycetes</taxon>
        <taxon>Micromonosporales</taxon>
        <taxon>Micromonosporaceae</taxon>
        <taxon>Asanoa</taxon>
    </lineage>
</organism>
<evidence type="ECO:0000313" key="4">
    <source>
        <dbReference type="EMBL" id="GIF75120.1"/>
    </source>
</evidence>
<dbReference type="PANTHER" id="PTHR43662:SF3">
    <property type="entry name" value="DOMAIN PROTEIN, PUTATIVE (AFU_ORTHOLOGUE AFUA_6G11970)-RELATED"/>
    <property type="match status" value="1"/>
</dbReference>
<comment type="caution">
    <text evidence="4">The sequence shown here is derived from an EMBL/GenBank/DDBJ whole genome shotgun (WGS) entry which is preliminary data.</text>
</comment>
<dbReference type="InterPro" id="IPR018535">
    <property type="entry name" value="DUF1996"/>
</dbReference>
<feature type="region of interest" description="Disordered" evidence="1">
    <location>
        <begin position="68"/>
        <end position="114"/>
    </location>
</feature>
<evidence type="ECO:0000256" key="2">
    <source>
        <dbReference type="SAM" id="Phobius"/>
    </source>
</evidence>
<proteinExistence type="predicted"/>
<protein>
    <recommendedName>
        <fullName evidence="3">DUF1996 domain-containing protein</fullName>
    </recommendedName>
</protein>
<dbReference type="PANTHER" id="PTHR43662">
    <property type="match status" value="1"/>
</dbReference>
<dbReference type="EMBL" id="BONE01000039">
    <property type="protein sequence ID" value="GIF75120.1"/>
    <property type="molecule type" value="Genomic_DNA"/>
</dbReference>
<dbReference type="Proteomes" id="UP000604117">
    <property type="component" value="Unassembled WGS sequence"/>
</dbReference>
<name>A0ABQ4CV27_9ACTN</name>
<feature type="domain" description="DUF1996" evidence="3">
    <location>
        <begin position="160"/>
        <end position="381"/>
    </location>
</feature>
<feature type="transmembrane region" description="Helical" evidence="2">
    <location>
        <begin position="23"/>
        <end position="49"/>
    </location>
</feature>
<reference evidence="4 5" key="1">
    <citation type="submission" date="2021-01" db="EMBL/GenBank/DDBJ databases">
        <title>Whole genome shotgun sequence of Asanoa siamensis NBRC 107932.</title>
        <authorList>
            <person name="Komaki H."/>
            <person name="Tamura T."/>
        </authorList>
    </citation>
    <scope>NUCLEOTIDE SEQUENCE [LARGE SCALE GENOMIC DNA]</scope>
    <source>
        <strain evidence="4 5">NBRC 107932</strain>
    </source>
</reference>
<keyword evidence="2" id="KW-0472">Membrane</keyword>
<accession>A0ABQ4CV27</accession>
<keyword evidence="2" id="KW-1133">Transmembrane helix</keyword>
<evidence type="ECO:0000313" key="5">
    <source>
        <dbReference type="Proteomes" id="UP000604117"/>
    </source>
</evidence>
<sequence length="407" mass="42858">MSYAAVPSPDPGPPPARRKRGRAVLWGGLAVTAVVVAATAVLLTGALAVGPTETTNAAQALPGSVAGTGETAGVGGTPGTSPSPGSQPGASASASAAAKPPAAPPQQATPKGGWIPVDKAAWQRQVAAYQARKVDPVPGGVATIPEFRADCTYSHRLADDPIVFPGLAGASHMHSFFGNKAVDAGTTAGDLTRFTATTCKPVQDRSSYWVPTLYDAATKKPVEPTGFRVYYRSIRTNSTGMMPIPAGLRMIAGDAKKRVPTPRGAHGQFYCAFYGPGDLDGVARSGNGNWPICDPKSYATLHYMLQYPDCWDGKNLDSPDHKKHVAYGTDKGCPASHPVRIPSLTFDITYGVKGTSQGYYLSSDPTGRTASSMHGDAFLMWDQDAMNKRTKNCVLQRRQCDNDGYQN</sequence>
<dbReference type="Pfam" id="PF09362">
    <property type="entry name" value="DUF1996"/>
    <property type="match status" value="1"/>
</dbReference>
<evidence type="ECO:0000259" key="3">
    <source>
        <dbReference type="Pfam" id="PF09362"/>
    </source>
</evidence>
<feature type="compositionally biased region" description="Low complexity" evidence="1">
    <location>
        <begin position="79"/>
        <end position="113"/>
    </location>
</feature>
<keyword evidence="2" id="KW-0812">Transmembrane</keyword>